<comment type="caution">
    <text evidence="1">The sequence shown here is derived from an EMBL/GenBank/DDBJ whole genome shotgun (WGS) entry which is preliminary data.</text>
</comment>
<gene>
    <name evidence="1" type="ORF">Amac_009850</name>
</gene>
<reference evidence="1 2" key="1">
    <citation type="submission" date="2019-10" db="EMBL/GenBank/DDBJ databases">
        <title>Whole genome shotgun sequence of Acrocarpospora macrocephala NBRC 16266.</title>
        <authorList>
            <person name="Ichikawa N."/>
            <person name="Kimura A."/>
            <person name="Kitahashi Y."/>
            <person name="Komaki H."/>
            <person name="Oguchi A."/>
        </authorList>
    </citation>
    <scope>NUCLEOTIDE SEQUENCE [LARGE SCALE GENOMIC DNA]</scope>
    <source>
        <strain evidence="1 2">NBRC 16266</strain>
    </source>
</reference>
<protein>
    <submittedName>
        <fullName evidence="1">Uncharacterized protein</fullName>
    </submittedName>
</protein>
<accession>A0A5M3WGH2</accession>
<dbReference type="EMBL" id="BLAE01000006">
    <property type="protein sequence ID" value="GES07390.1"/>
    <property type="molecule type" value="Genomic_DNA"/>
</dbReference>
<sequence length="628" mass="66845">MPASYRSASQLAYLGDNPVLARPPGIQAGDLLLVVHFADLGGLGDMTISGGAPWPTPIATRTAEVGGGGTKIYRRYAGTDEPDFYTLTQSASPLELADSTIVMIAVKDASANGIVIEQTGGGSFGPPIGSVTTPAATPPTASSLEIRVAIGFPINAFPPQGLTPVTWSAIPGFSVKANPQSRNYVAMQVATRDLVSSERVGEKTTSPTPGVFGYHGFTIIVPSAESSAPTPPPIPPFTPGRGVSPYRYTVHDMATGTYKADITPRDVTFDRRIGEPGLFSGTLDVPNRRKAAKIAKVIPPKSDDLTSGPGMIAIYIWRGGAMWGIYWIHGARIQRSRRGAVTITLRGSTLDAYLLHVTVSEDVEFTGEQIANARALLTHLQADPTANIGLSLMAGSSGTPSRTLTVKEGDDKSYGDALWSYSKAYGGFEWTIDPQITGNTVSRNWIWGYPRIEGDTVHTFQESPTGGDIVEWGEEIDALRGGTRVKVRGGTPEATDATEGSVPRVSAWISATAHLLAGWLRIDRLVDHPGQSTDTTQLDDYATRWVATFAGAVRVYSCTVLLGKTPSISPSSLGDQVKRVMVNPWHGRTNGAAGFNMSQRLIGIAITPISRTTGKEEAQLILEEPTVD</sequence>
<evidence type="ECO:0000313" key="1">
    <source>
        <dbReference type="EMBL" id="GES07390.1"/>
    </source>
</evidence>
<keyword evidence="2" id="KW-1185">Reference proteome</keyword>
<dbReference type="OrthoDB" id="3515845at2"/>
<dbReference type="Proteomes" id="UP000331127">
    <property type="component" value="Unassembled WGS sequence"/>
</dbReference>
<proteinExistence type="predicted"/>
<name>A0A5M3WGH2_9ACTN</name>
<dbReference type="AlphaFoldDB" id="A0A5M3WGH2"/>
<organism evidence="1 2">
    <name type="scientific">Acrocarpospora macrocephala</name>
    <dbReference type="NCBI Taxonomy" id="150177"/>
    <lineage>
        <taxon>Bacteria</taxon>
        <taxon>Bacillati</taxon>
        <taxon>Actinomycetota</taxon>
        <taxon>Actinomycetes</taxon>
        <taxon>Streptosporangiales</taxon>
        <taxon>Streptosporangiaceae</taxon>
        <taxon>Acrocarpospora</taxon>
    </lineage>
</organism>
<dbReference type="RefSeq" id="WP_155353103.1">
    <property type="nucleotide sequence ID" value="NZ_BAAAHL010000012.1"/>
</dbReference>
<evidence type="ECO:0000313" key="2">
    <source>
        <dbReference type="Proteomes" id="UP000331127"/>
    </source>
</evidence>